<evidence type="ECO:0000256" key="10">
    <source>
        <dbReference type="SAM" id="MobiDB-lite"/>
    </source>
</evidence>
<keyword evidence="9" id="KW-0539">Nucleus</keyword>
<evidence type="ECO:0000256" key="3">
    <source>
        <dbReference type="ARBA" id="ARBA00022490"/>
    </source>
</evidence>
<evidence type="ECO:0000256" key="2">
    <source>
        <dbReference type="ARBA" id="ARBA00004496"/>
    </source>
</evidence>
<feature type="region of interest" description="Disordered" evidence="10">
    <location>
        <begin position="232"/>
        <end position="311"/>
    </location>
</feature>
<keyword evidence="13" id="KW-1185">Reference proteome</keyword>
<feature type="compositionally biased region" description="Basic and acidic residues" evidence="10">
    <location>
        <begin position="239"/>
        <end position="256"/>
    </location>
</feature>
<dbReference type="Proteomes" id="UP000007431">
    <property type="component" value="Unassembled WGS sequence"/>
</dbReference>
<evidence type="ECO:0000256" key="8">
    <source>
        <dbReference type="ARBA" id="ARBA00023163"/>
    </source>
</evidence>
<comment type="subcellular location">
    <subcellularLocation>
        <location evidence="2">Cytoplasm</location>
    </subcellularLocation>
    <subcellularLocation>
        <location evidence="1">Nucleus</location>
    </subcellularLocation>
</comment>
<keyword evidence="7" id="KW-0805">Transcription regulation</keyword>
<feature type="compositionally biased region" description="Low complexity" evidence="10">
    <location>
        <begin position="282"/>
        <end position="305"/>
    </location>
</feature>
<keyword evidence="3" id="KW-0963">Cytoplasm</keyword>
<evidence type="ECO:0000313" key="13">
    <source>
        <dbReference type="Proteomes" id="UP000007431"/>
    </source>
</evidence>
<dbReference type="VEuPathDB" id="FungiDB:SCHCODRAFT_02547343"/>
<dbReference type="GO" id="GO:0005737">
    <property type="term" value="C:cytoplasm"/>
    <property type="evidence" value="ECO:0007669"/>
    <property type="project" value="UniProtKB-SubCell"/>
</dbReference>
<dbReference type="HOGENOM" id="CLU_019575_0_0_1"/>
<dbReference type="GO" id="GO:0005634">
    <property type="term" value="C:nucleus"/>
    <property type="evidence" value="ECO:0007669"/>
    <property type="project" value="UniProtKB-SubCell"/>
</dbReference>
<keyword evidence="4" id="KW-1017">Isopeptide bond</keyword>
<dbReference type="GO" id="GO:0006355">
    <property type="term" value="P:regulation of DNA-templated transcription"/>
    <property type="evidence" value="ECO:0007669"/>
    <property type="project" value="InterPro"/>
</dbReference>
<feature type="compositionally biased region" description="Polar residues" evidence="10">
    <location>
        <begin position="34"/>
        <end position="47"/>
    </location>
</feature>
<organism evidence="13">
    <name type="scientific">Schizophyllum commune (strain H4-8 / FGSC 9210)</name>
    <name type="common">Split gill fungus</name>
    <dbReference type="NCBI Taxonomy" id="578458"/>
    <lineage>
        <taxon>Eukaryota</taxon>
        <taxon>Fungi</taxon>
        <taxon>Dikarya</taxon>
        <taxon>Basidiomycota</taxon>
        <taxon>Agaricomycotina</taxon>
        <taxon>Agaricomycetes</taxon>
        <taxon>Agaricomycetidae</taxon>
        <taxon>Agaricales</taxon>
        <taxon>Schizophyllaceae</taxon>
        <taxon>Schizophyllum</taxon>
    </lineage>
</organism>
<evidence type="ECO:0000256" key="6">
    <source>
        <dbReference type="ARBA" id="ARBA00022843"/>
    </source>
</evidence>
<feature type="region of interest" description="Disordered" evidence="10">
    <location>
        <begin position="110"/>
        <end position="130"/>
    </location>
</feature>
<evidence type="ECO:0000256" key="1">
    <source>
        <dbReference type="ARBA" id="ARBA00004123"/>
    </source>
</evidence>
<dbReference type="RefSeq" id="XP_003030506.1">
    <property type="nucleotide sequence ID" value="XM_003030460.1"/>
</dbReference>
<reference evidence="12 13" key="1">
    <citation type="journal article" date="2010" name="Nat. Biotechnol.">
        <title>Genome sequence of the model mushroom Schizophyllum commune.</title>
        <authorList>
            <person name="Ohm R.A."/>
            <person name="de Jong J.F."/>
            <person name="Lugones L.G."/>
            <person name="Aerts A."/>
            <person name="Kothe E."/>
            <person name="Stajich J.E."/>
            <person name="de Vries R.P."/>
            <person name="Record E."/>
            <person name="Levasseur A."/>
            <person name="Baker S.E."/>
            <person name="Bartholomew K.A."/>
            <person name="Coutinho P.M."/>
            <person name="Erdmann S."/>
            <person name="Fowler T.J."/>
            <person name="Gathman A.C."/>
            <person name="Lombard V."/>
            <person name="Henrissat B."/>
            <person name="Knabe N."/>
            <person name="Kuees U."/>
            <person name="Lilly W.W."/>
            <person name="Lindquist E."/>
            <person name="Lucas S."/>
            <person name="Magnuson J.K."/>
            <person name="Piumi F."/>
            <person name="Raudaskoski M."/>
            <person name="Salamov A."/>
            <person name="Schmutz J."/>
            <person name="Schwarze F.W.M.R."/>
            <person name="vanKuyk P.A."/>
            <person name="Horton J.S."/>
            <person name="Grigoriev I.V."/>
            <person name="Woesten H.A.B."/>
        </authorList>
    </citation>
    <scope>NUCLEOTIDE SEQUENCE [LARGE SCALE GENOMIC DNA]</scope>
    <source>
        <strain evidence="13">H4-8 / FGSC 9210</strain>
    </source>
</reference>
<keyword evidence="6" id="KW-0832">Ubl conjugation</keyword>
<accession>D8Q976</accession>
<feature type="domain" description="Zinc-finger" evidence="11">
    <location>
        <begin position="139"/>
        <end position="234"/>
    </location>
</feature>
<dbReference type="AlphaFoldDB" id="D8Q976"/>
<dbReference type="InterPro" id="IPR040221">
    <property type="entry name" value="CDCA7/CDA7L"/>
</dbReference>
<protein>
    <recommendedName>
        <fullName evidence="11">Zinc-finger domain-containing protein</fullName>
    </recommendedName>
</protein>
<feature type="region of interest" description="Disordered" evidence="10">
    <location>
        <begin position="19"/>
        <end position="90"/>
    </location>
</feature>
<dbReference type="EMBL" id="GL377308">
    <property type="protein sequence ID" value="EFI95603.1"/>
    <property type="molecule type" value="Genomic_DNA"/>
</dbReference>
<dbReference type="OrthoDB" id="298344at2759"/>
<evidence type="ECO:0000256" key="7">
    <source>
        <dbReference type="ARBA" id="ARBA00023015"/>
    </source>
</evidence>
<dbReference type="Pfam" id="PF10497">
    <property type="entry name" value="zf-4CXXC_R1"/>
    <property type="match status" value="1"/>
</dbReference>
<proteinExistence type="predicted"/>
<gene>
    <name evidence="12" type="ORF">SCHCODRAFT_257677</name>
</gene>
<dbReference type="KEGG" id="scm:SCHCO_02547343"/>
<evidence type="ECO:0000259" key="11">
    <source>
        <dbReference type="Pfam" id="PF10497"/>
    </source>
</evidence>
<dbReference type="PANTHER" id="PTHR31169:SF8">
    <property type="entry name" value="ZINC-FINGER DOMAIN OF MONOAMINE-OXIDASE A REPRESSOR R1 PROTEIN"/>
    <property type="match status" value="1"/>
</dbReference>
<keyword evidence="5" id="KW-0597">Phosphoprotein</keyword>
<feature type="compositionally biased region" description="Polar residues" evidence="10">
    <location>
        <begin position="75"/>
        <end position="89"/>
    </location>
</feature>
<dbReference type="InterPro" id="IPR018866">
    <property type="entry name" value="Znf-4CXXC_R1"/>
</dbReference>
<keyword evidence="8" id="KW-0804">Transcription</keyword>
<dbReference type="eggNOG" id="ENOG502SF38">
    <property type="taxonomic scope" value="Eukaryota"/>
</dbReference>
<evidence type="ECO:0000256" key="5">
    <source>
        <dbReference type="ARBA" id="ARBA00022553"/>
    </source>
</evidence>
<evidence type="ECO:0000256" key="4">
    <source>
        <dbReference type="ARBA" id="ARBA00022499"/>
    </source>
</evidence>
<dbReference type="GeneID" id="9591512"/>
<evidence type="ECO:0000256" key="9">
    <source>
        <dbReference type="ARBA" id="ARBA00023242"/>
    </source>
</evidence>
<evidence type="ECO:0000313" key="12">
    <source>
        <dbReference type="EMBL" id="EFI95603.1"/>
    </source>
</evidence>
<dbReference type="OMA" id="QCNRKRD"/>
<dbReference type="InParanoid" id="D8Q976"/>
<name>D8Q976_SCHCM</name>
<dbReference type="PANTHER" id="PTHR31169">
    <property type="entry name" value="OS05G0300700 PROTEIN"/>
    <property type="match status" value="1"/>
</dbReference>
<sequence length="749" mass="81898">MSARSPAIQRISHIEVPSSPFALSSYSRIGEQPEASTTKGKGVQRSSHAGIPPSPIAATKQKPPKSRIDVMDTANDATTQSRVDNTSNAALKRKLSASNVAVDMTALKKTKAADGTAKPAKTSKPTENAQPGAETQLFYCHQCRKKRSVEGSRRCTRLLPPQGKKGIEKQCSASYCAQCLTTRYKTDVLNPLPSGSCADHKHLKSADYTWCCPKCRDICACSTCRHAKGLDPLGPSKQPKSEPAKADSKSGADKVPAKTKPKPKPTAKPQAADQDVKGKKVAPATTERATKKTAAASRPKATAPKTKPECTVPWRPVSGDIDFDEAVIRMNIREFALRFHQAMKPALPKVVVEEFEMLVTPSFTDAPDALVPWISEPCAKAIVIGLLSMIVETREGDAKLGFQRAIKDLKQTGVTLSKVWGILEGLREYFRGPDSGIYMHSEEEDPKRYTKVRLPDPLPLPEGTVRKTRQMKDQSGIVVAQTAQLVPVIAALAEAAGFCPAVRDVLDSSAQEIRDAIKDMRDALKVENDRWDTERKAMDGKDKAEEARKRTAHKQNVQDIEDALKVITLSHNIRCNTLLGEDIDGREYYVLAPSLAQRDLALAFLAHKASPGMVKAKRRRGRDLNEARALKKWSTFVAVYGKRPESAPTDEDDEEDGKTRGWFGFADPADIEKLAEWVKACAEAKPEDEEAAKKMDARASSESANDRCGPLVKGLLDFAASTRWQVKADEVPGRNGVPLKPIPCANFYS</sequence>